<name>A0A0A0LX42_CUCSA</name>
<feature type="compositionally biased region" description="Basic residues" evidence="1">
    <location>
        <begin position="1"/>
        <end position="15"/>
    </location>
</feature>
<dbReference type="KEGG" id="csv:101206794"/>
<feature type="region of interest" description="Disordered" evidence="1">
    <location>
        <begin position="1"/>
        <end position="42"/>
    </location>
</feature>
<feature type="compositionally biased region" description="Polar residues" evidence="1">
    <location>
        <begin position="23"/>
        <end position="37"/>
    </location>
</feature>
<gene>
    <name evidence="2" type="ORF">Csa_1G462040</name>
</gene>
<reference evidence="2 3" key="3">
    <citation type="journal article" date="2010" name="BMC Genomics">
        <title>Transcriptome sequencing and comparative analysis of cucumber flowers with different sex types.</title>
        <authorList>
            <person name="Guo S."/>
            <person name="Zheng Y."/>
            <person name="Joung J.G."/>
            <person name="Liu S."/>
            <person name="Zhang Z."/>
            <person name="Crasta O.R."/>
            <person name="Sobral B.W."/>
            <person name="Xu Y."/>
            <person name="Huang S."/>
            <person name="Fei Z."/>
        </authorList>
    </citation>
    <scope>NUCLEOTIDE SEQUENCE [LARGE SCALE GENOMIC DNA]</scope>
    <source>
        <strain evidence="3">cv. 9930</strain>
    </source>
</reference>
<reference evidence="2 3" key="4">
    <citation type="journal article" date="2011" name="BMC Genomics">
        <title>RNA-Seq improves annotation of protein-coding genes in the cucumber genome.</title>
        <authorList>
            <person name="Li Z."/>
            <person name="Zhang Z."/>
            <person name="Yan P."/>
            <person name="Huang S."/>
            <person name="Fei Z."/>
            <person name="Lin K."/>
        </authorList>
    </citation>
    <scope>NUCLEOTIDE SEQUENCE [LARGE SCALE GENOMIC DNA]</scope>
    <source>
        <strain evidence="3">cv. 9930</strain>
    </source>
</reference>
<dbReference type="EMBL" id="CM002922">
    <property type="protein sequence ID" value="KGN65579.1"/>
    <property type="molecule type" value="Genomic_DNA"/>
</dbReference>
<organism evidence="2 3">
    <name type="scientific">Cucumis sativus</name>
    <name type="common">Cucumber</name>
    <dbReference type="NCBI Taxonomy" id="3659"/>
    <lineage>
        <taxon>Eukaryota</taxon>
        <taxon>Viridiplantae</taxon>
        <taxon>Streptophyta</taxon>
        <taxon>Embryophyta</taxon>
        <taxon>Tracheophyta</taxon>
        <taxon>Spermatophyta</taxon>
        <taxon>Magnoliopsida</taxon>
        <taxon>eudicotyledons</taxon>
        <taxon>Gunneridae</taxon>
        <taxon>Pentapetalae</taxon>
        <taxon>rosids</taxon>
        <taxon>fabids</taxon>
        <taxon>Cucurbitales</taxon>
        <taxon>Cucurbitaceae</taxon>
        <taxon>Benincaseae</taxon>
        <taxon>Cucumis</taxon>
    </lineage>
</organism>
<dbReference type="AlphaFoldDB" id="A0A0A0LX42"/>
<proteinExistence type="predicted"/>
<evidence type="ECO:0000313" key="3">
    <source>
        <dbReference type="Proteomes" id="UP000029981"/>
    </source>
</evidence>
<sequence>MPSGVKKRKAARKKKEKEAKIDSSINEEFKSQNGSNFESREVNANYDRHNCHNPLDGSNGKVVENIYDASPVLSTVDEDKSLGTEIQGNNEVVHEFGFDGNGAVEVEKELTSAKNNACQSISIEYVEGKKYDEREDENSSCSSAEECSITDKKTKAYMSSYKTNVCNNNPDESSTPIIGINESASAGECTNLLVETTQVPDSVKYEVPVPTEKICPVKVAAGENLVVSETAKSGLKENANTLLSKQCDGTRVVSLTNPDSVPKENKDKVLSEEMKNHHMSSNMMEQEFKYLEGKQFLSSVSPAVGATKNDAITKDSEIPICPTKQNSAAAPIVAQRTFIFTCCGLFDLLKGSD</sequence>
<reference evidence="2 3" key="1">
    <citation type="journal article" date="2009" name="Nat. Genet.">
        <title>The genome of the cucumber, Cucumis sativus L.</title>
        <authorList>
            <person name="Huang S."/>
            <person name="Li R."/>
            <person name="Zhang Z."/>
            <person name="Li L."/>
            <person name="Gu X."/>
            <person name="Fan W."/>
            <person name="Lucas W.J."/>
            <person name="Wang X."/>
            <person name="Xie B."/>
            <person name="Ni P."/>
            <person name="Ren Y."/>
            <person name="Zhu H."/>
            <person name="Li J."/>
            <person name="Lin K."/>
            <person name="Jin W."/>
            <person name="Fei Z."/>
            <person name="Li G."/>
            <person name="Staub J."/>
            <person name="Kilian A."/>
            <person name="van der Vossen E.A."/>
            <person name="Wu Y."/>
            <person name="Guo J."/>
            <person name="He J."/>
            <person name="Jia Z."/>
            <person name="Ren Y."/>
            <person name="Tian G."/>
            <person name="Lu Y."/>
            <person name="Ruan J."/>
            <person name="Qian W."/>
            <person name="Wang M."/>
            <person name="Huang Q."/>
            <person name="Li B."/>
            <person name="Xuan Z."/>
            <person name="Cao J."/>
            <person name="Asan"/>
            <person name="Wu Z."/>
            <person name="Zhang J."/>
            <person name="Cai Q."/>
            <person name="Bai Y."/>
            <person name="Zhao B."/>
            <person name="Han Y."/>
            <person name="Li Y."/>
            <person name="Li X."/>
            <person name="Wang S."/>
            <person name="Shi Q."/>
            <person name="Liu S."/>
            <person name="Cho W.K."/>
            <person name="Kim J.Y."/>
            <person name="Xu Y."/>
            <person name="Heller-Uszynska K."/>
            <person name="Miao H."/>
            <person name="Cheng Z."/>
            <person name="Zhang S."/>
            <person name="Wu J."/>
            <person name="Yang Y."/>
            <person name="Kang H."/>
            <person name="Li M."/>
            <person name="Liang H."/>
            <person name="Ren X."/>
            <person name="Shi Z."/>
            <person name="Wen M."/>
            <person name="Jian M."/>
            <person name="Yang H."/>
            <person name="Zhang G."/>
            <person name="Yang Z."/>
            <person name="Chen R."/>
            <person name="Liu S."/>
            <person name="Li J."/>
            <person name="Ma L."/>
            <person name="Liu H."/>
            <person name="Zhou Y."/>
            <person name="Zhao J."/>
            <person name="Fang X."/>
            <person name="Li G."/>
            <person name="Fang L."/>
            <person name="Li Y."/>
            <person name="Liu D."/>
            <person name="Zheng H."/>
            <person name="Zhang Y."/>
            <person name="Qin N."/>
            <person name="Li Z."/>
            <person name="Yang G."/>
            <person name="Yang S."/>
            <person name="Bolund L."/>
            <person name="Kristiansen K."/>
            <person name="Zheng H."/>
            <person name="Li S."/>
            <person name="Zhang X."/>
            <person name="Yang H."/>
            <person name="Wang J."/>
            <person name="Sun R."/>
            <person name="Zhang B."/>
            <person name="Jiang S."/>
            <person name="Wang J."/>
            <person name="Du Y."/>
            <person name="Li S."/>
        </authorList>
    </citation>
    <scope>NUCLEOTIDE SEQUENCE [LARGE SCALE GENOMIC DNA]</scope>
    <source>
        <strain evidence="3">cv. 9930</strain>
    </source>
</reference>
<dbReference type="PANTHER" id="PTHR37187:SF19">
    <property type="entry name" value="(RAPE) HYPOTHETICAL PROTEIN"/>
    <property type="match status" value="1"/>
</dbReference>
<dbReference type="PANTHER" id="PTHR37187">
    <property type="entry name" value="EXPRESSED PROTEIN"/>
    <property type="match status" value="1"/>
</dbReference>
<keyword evidence="3" id="KW-1185">Reference proteome</keyword>
<dbReference type="Gramene" id="KGN65579">
    <property type="protein sequence ID" value="KGN65579"/>
    <property type="gene ID" value="Csa_1G462040"/>
</dbReference>
<evidence type="ECO:0000256" key="1">
    <source>
        <dbReference type="SAM" id="MobiDB-lite"/>
    </source>
</evidence>
<evidence type="ECO:0000313" key="2">
    <source>
        <dbReference type="EMBL" id="KGN65579.1"/>
    </source>
</evidence>
<protein>
    <submittedName>
        <fullName evidence="2">Uncharacterized protein</fullName>
    </submittedName>
</protein>
<dbReference type="OrthoDB" id="1930727at2759"/>
<accession>A0A0A0LX42</accession>
<reference evidence="2 3" key="2">
    <citation type="journal article" date="2009" name="PLoS ONE">
        <title>An integrated genetic and cytogenetic map of the cucumber genome.</title>
        <authorList>
            <person name="Ren Y."/>
            <person name="Zhang Z."/>
            <person name="Liu J."/>
            <person name="Staub J.E."/>
            <person name="Han Y."/>
            <person name="Cheng Z."/>
            <person name="Li X."/>
            <person name="Lu J."/>
            <person name="Miao H."/>
            <person name="Kang H."/>
            <person name="Xie B."/>
            <person name="Gu X."/>
            <person name="Wang X."/>
            <person name="Du Y."/>
            <person name="Jin W."/>
            <person name="Huang S."/>
        </authorList>
    </citation>
    <scope>NUCLEOTIDE SEQUENCE [LARGE SCALE GENOMIC DNA]</scope>
    <source>
        <strain evidence="3">cv. 9930</strain>
    </source>
</reference>
<dbReference type="Proteomes" id="UP000029981">
    <property type="component" value="Chromosome 1"/>
</dbReference>